<dbReference type="InterPro" id="IPR003599">
    <property type="entry name" value="Ig_sub"/>
</dbReference>
<keyword evidence="1" id="KW-0393">Immunoglobulin domain</keyword>
<dbReference type="InterPro" id="IPR036179">
    <property type="entry name" value="Ig-like_dom_sf"/>
</dbReference>
<dbReference type="GO" id="GO:0030424">
    <property type="term" value="C:axon"/>
    <property type="evidence" value="ECO:0007669"/>
    <property type="project" value="TreeGrafter"/>
</dbReference>
<dbReference type="PANTHER" id="PTHR45080:SF38">
    <property type="entry name" value="FI23916P1-RELATED"/>
    <property type="match status" value="1"/>
</dbReference>
<name>A0AB40D4A2_DROSZ</name>
<feature type="domain" description="Ig-like" evidence="3">
    <location>
        <begin position="61"/>
        <end position="138"/>
    </location>
</feature>
<dbReference type="GO" id="GO:0005886">
    <property type="term" value="C:plasma membrane"/>
    <property type="evidence" value="ECO:0007669"/>
    <property type="project" value="TreeGrafter"/>
</dbReference>
<dbReference type="SUPFAM" id="SSF48726">
    <property type="entry name" value="Immunoglobulin"/>
    <property type="match status" value="3"/>
</dbReference>
<organism evidence="4 5">
    <name type="scientific">Drosophila suzukii</name>
    <name type="common">Spotted-wing drosophila fruit fly</name>
    <dbReference type="NCBI Taxonomy" id="28584"/>
    <lineage>
        <taxon>Eukaryota</taxon>
        <taxon>Metazoa</taxon>
        <taxon>Ecdysozoa</taxon>
        <taxon>Arthropoda</taxon>
        <taxon>Hexapoda</taxon>
        <taxon>Insecta</taxon>
        <taxon>Pterygota</taxon>
        <taxon>Neoptera</taxon>
        <taxon>Endopterygota</taxon>
        <taxon>Diptera</taxon>
        <taxon>Brachycera</taxon>
        <taxon>Muscomorpha</taxon>
        <taxon>Ephydroidea</taxon>
        <taxon>Drosophilidae</taxon>
        <taxon>Drosophila</taxon>
        <taxon>Sophophora</taxon>
    </lineage>
</organism>
<protein>
    <submittedName>
        <fullName evidence="5 6">Protein amalgam</fullName>
    </submittedName>
</protein>
<dbReference type="Pfam" id="PF13927">
    <property type="entry name" value="Ig_3"/>
    <property type="match status" value="1"/>
</dbReference>
<dbReference type="InterPro" id="IPR003598">
    <property type="entry name" value="Ig_sub2"/>
</dbReference>
<dbReference type="InterPro" id="IPR013098">
    <property type="entry name" value="Ig_I-set"/>
</dbReference>
<dbReference type="PROSITE" id="PS50835">
    <property type="entry name" value="IG_LIKE"/>
    <property type="match status" value="3"/>
</dbReference>
<dbReference type="GO" id="GO:0043025">
    <property type="term" value="C:neuronal cell body"/>
    <property type="evidence" value="ECO:0007669"/>
    <property type="project" value="TreeGrafter"/>
</dbReference>
<feature type="signal peptide" evidence="2">
    <location>
        <begin position="1"/>
        <end position="24"/>
    </location>
</feature>
<proteinExistence type="predicted"/>
<feature type="domain" description="Ig-like" evidence="3">
    <location>
        <begin position="140"/>
        <end position="244"/>
    </location>
</feature>
<dbReference type="CDD" id="cd00096">
    <property type="entry name" value="Ig"/>
    <property type="match status" value="1"/>
</dbReference>
<evidence type="ECO:0000256" key="2">
    <source>
        <dbReference type="SAM" id="SignalP"/>
    </source>
</evidence>
<evidence type="ECO:0000256" key="1">
    <source>
        <dbReference type="ARBA" id="ARBA00023319"/>
    </source>
</evidence>
<dbReference type="GeneID" id="108009593"/>
<dbReference type="SMART" id="SM00408">
    <property type="entry name" value="IGc2"/>
    <property type="match status" value="3"/>
</dbReference>
<gene>
    <name evidence="5 6" type="primary">LOC108009593</name>
</gene>
<dbReference type="Proteomes" id="UP001652628">
    <property type="component" value="Chromosome 2R"/>
</dbReference>
<feature type="chain" id="PRO_5044720581" evidence="2">
    <location>
        <begin position="25"/>
        <end position="497"/>
    </location>
</feature>
<accession>A0AB40D4A2</accession>
<dbReference type="InterPro" id="IPR013783">
    <property type="entry name" value="Ig-like_fold"/>
</dbReference>
<evidence type="ECO:0000313" key="6">
    <source>
        <dbReference type="RefSeq" id="XP_065719144.2"/>
    </source>
</evidence>
<dbReference type="PANTHER" id="PTHR45080">
    <property type="entry name" value="CONTACTIN 5"/>
    <property type="match status" value="1"/>
</dbReference>
<dbReference type="RefSeq" id="XP_065719144.2">
    <property type="nucleotide sequence ID" value="XM_065863072.2"/>
</dbReference>
<dbReference type="SMART" id="SM00409">
    <property type="entry name" value="IG"/>
    <property type="match status" value="3"/>
</dbReference>
<keyword evidence="2" id="KW-0732">Signal</keyword>
<evidence type="ECO:0000259" key="3">
    <source>
        <dbReference type="PROSITE" id="PS50835"/>
    </source>
</evidence>
<dbReference type="InterPro" id="IPR050958">
    <property type="entry name" value="Cell_Adh-Cytoskel_Orgn"/>
</dbReference>
<keyword evidence="4" id="KW-1185">Reference proteome</keyword>
<feature type="domain" description="Ig-like" evidence="3">
    <location>
        <begin position="249"/>
        <end position="341"/>
    </location>
</feature>
<dbReference type="GO" id="GO:0050808">
    <property type="term" value="P:synapse organization"/>
    <property type="evidence" value="ECO:0007669"/>
    <property type="project" value="TreeGrafter"/>
</dbReference>
<dbReference type="GO" id="GO:0007156">
    <property type="term" value="P:homophilic cell adhesion via plasma membrane adhesion molecules"/>
    <property type="evidence" value="ECO:0007669"/>
    <property type="project" value="TreeGrafter"/>
</dbReference>
<reference evidence="5 6" key="1">
    <citation type="submission" date="2025-05" db="UniProtKB">
        <authorList>
            <consortium name="RefSeq"/>
        </authorList>
    </citation>
    <scope>IDENTIFICATION</scope>
</reference>
<dbReference type="RefSeq" id="XP_065719143.2">
    <property type="nucleotide sequence ID" value="XM_065863071.2"/>
</dbReference>
<dbReference type="Gene3D" id="2.60.40.10">
    <property type="entry name" value="Immunoglobulins"/>
    <property type="match status" value="3"/>
</dbReference>
<dbReference type="Pfam" id="PF07679">
    <property type="entry name" value="I-set"/>
    <property type="match status" value="1"/>
</dbReference>
<dbReference type="GO" id="GO:0008046">
    <property type="term" value="F:axon guidance receptor activity"/>
    <property type="evidence" value="ECO:0007669"/>
    <property type="project" value="TreeGrafter"/>
</dbReference>
<dbReference type="InterPro" id="IPR007110">
    <property type="entry name" value="Ig-like_dom"/>
</dbReference>
<evidence type="ECO:0000313" key="5">
    <source>
        <dbReference type="RefSeq" id="XP_065719143.2"/>
    </source>
</evidence>
<sequence>MIRAKDSTGLLLIFLLIGPLCVCCQEEEGYQDDDYEYGDDGSDDSQVIDVTKDKADQIAPPYFEESDLRIEAKPGDNVVLNCDARNFQISNAVMWYKSRTIIANGQNPISQRVEAMMNNSILLKNVTPEDADDYYCEILPQRVRQHTALRVGARLSILCDDRDITDRSQTFRQGDHHKLECRTYLPGSTIIKWSFNDLNGKPSPVENQNGVIILDNVDEKNAGDYQCLADDGSRHPPHGTVHIDVQYSPIVSTHRHHVNTERGASAELYCNYRAKPIGRSYFIKDGKTLQLSDKYSIKDSVHNGHNRTTLIVREVTDSDLGEYLCQVENAIGSNEVKVHVSYVPETPQFEDMSVEGNQVTLHWLVRSRQPLSEAMLDYQVTGSLHWSTVSVLQTHRHNSTENIWKITHQLELQRGVWHARVKTKNTHGWSHFSNDYVFEIREGSEIEIDEEADKPELPPDEIVQAGIGLVPRGAASALQQLNLGAILLAALLLRIRL</sequence>
<dbReference type="AlphaFoldDB" id="A0AB40D4A2"/>
<evidence type="ECO:0000313" key="4">
    <source>
        <dbReference type="Proteomes" id="UP001652628"/>
    </source>
</evidence>